<dbReference type="InterPro" id="IPR005122">
    <property type="entry name" value="Uracil-DNA_glycosylase-like"/>
</dbReference>
<dbReference type="Proteomes" id="UP000253034">
    <property type="component" value="Unassembled WGS sequence"/>
</dbReference>
<evidence type="ECO:0000313" key="2">
    <source>
        <dbReference type="EMBL" id="RCX21081.1"/>
    </source>
</evidence>
<dbReference type="AlphaFoldDB" id="A0A369BI53"/>
<dbReference type="NCBIfam" id="TIGR04274">
    <property type="entry name" value="hypoxanDNAglyco"/>
    <property type="match status" value="1"/>
</dbReference>
<keyword evidence="3" id="KW-1185">Reference proteome</keyword>
<evidence type="ECO:0000313" key="3">
    <source>
        <dbReference type="Proteomes" id="UP000253034"/>
    </source>
</evidence>
<dbReference type="CDD" id="cd10032">
    <property type="entry name" value="UDG-F6_HDG"/>
    <property type="match status" value="1"/>
</dbReference>
<dbReference type="EMBL" id="QPJT01000001">
    <property type="protein sequence ID" value="RCX21081.1"/>
    <property type="molecule type" value="Genomic_DNA"/>
</dbReference>
<dbReference type="Pfam" id="PF03167">
    <property type="entry name" value="UDG"/>
    <property type="match status" value="1"/>
</dbReference>
<dbReference type="SUPFAM" id="SSF52141">
    <property type="entry name" value="Uracil-DNA glycosylase-like"/>
    <property type="match status" value="1"/>
</dbReference>
<evidence type="ECO:0000259" key="1">
    <source>
        <dbReference type="Pfam" id="PF03167"/>
    </source>
</evidence>
<dbReference type="RefSeq" id="WP_114296019.1">
    <property type="nucleotide sequence ID" value="NZ_QPJT01000001.1"/>
</dbReference>
<protein>
    <submittedName>
        <fullName evidence="2">G/U mismatch-specific uracil-DNA glycosylase</fullName>
    </submittedName>
</protein>
<dbReference type="OrthoDB" id="9799921at2"/>
<feature type="domain" description="Uracil-DNA glycosylase-like" evidence="1">
    <location>
        <begin position="17"/>
        <end position="156"/>
    </location>
</feature>
<dbReference type="InterPro" id="IPR036895">
    <property type="entry name" value="Uracil-DNA_glycosylase-like_sf"/>
</dbReference>
<gene>
    <name evidence="2" type="ORF">DFR58_101291</name>
</gene>
<comment type="caution">
    <text evidence="2">The sequence shown here is derived from an EMBL/GenBank/DDBJ whole genome shotgun (WGS) entry which is preliminary data.</text>
</comment>
<dbReference type="InterPro" id="IPR026353">
    <property type="entry name" value="Hypoxan-DNA_Glyclase"/>
</dbReference>
<accession>A0A369BI53</accession>
<organism evidence="2 3">
    <name type="scientific">Anaerobacterium chartisolvens</name>
    <dbReference type="NCBI Taxonomy" id="1297424"/>
    <lineage>
        <taxon>Bacteria</taxon>
        <taxon>Bacillati</taxon>
        <taxon>Bacillota</taxon>
        <taxon>Clostridia</taxon>
        <taxon>Eubacteriales</taxon>
        <taxon>Oscillospiraceae</taxon>
        <taxon>Anaerobacterium</taxon>
    </lineage>
</organism>
<reference evidence="2 3" key="1">
    <citation type="submission" date="2018-07" db="EMBL/GenBank/DDBJ databases">
        <title>Genomic Encyclopedia of Type Strains, Phase IV (KMG-IV): sequencing the most valuable type-strain genomes for metagenomic binning, comparative biology and taxonomic classification.</title>
        <authorList>
            <person name="Goeker M."/>
        </authorList>
    </citation>
    <scope>NUCLEOTIDE SEQUENCE [LARGE SCALE GENOMIC DNA]</scope>
    <source>
        <strain evidence="2 3">DSM 27016</strain>
    </source>
</reference>
<proteinExistence type="predicted"/>
<dbReference type="Gene3D" id="3.40.470.10">
    <property type="entry name" value="Uracil-DNA glycosylase-like domain"/>
    <property type="match status" value="1"/>
</dbReference>
<sequence length="169" mass="19343">MGKNSPGTVNHNLPPIYGEGSKILILGTMPSVKSREANFYYMNPHNLFWRVLSEILEEAFPRTVEEKTDMLMRRGIAVWDVLKSCEIEGSLDSTIKNPVPNDFSPIFHTAQIKAVFTAGNKATSLYKRYCRTAVGMESIYLPSTSPANRKHYSYERIYEGWKTILRYLK</sequence>
<name>A0A369BI53_9FIRM</name>